<dbReference type="Proteomes" id="UP001529510">
    <property type="component" value="Unassembled WGS sequence"/>
</dbReference>
<feature type="compositionally biased region" description="Basic residues" evidence="1">
    <location>
        <begin position="11"/>
        <end position="35"/>
    </location>
</feature>
<gene>
    <name evidence="2" type="ORF">M9458_036944</name>
</gene>
<organism evidence="2 3">
    <name type="scientific">Cirrhinus mrigala</name>
    <name type="common">Mrigala</name>
    <dbReference type="NCBI Taxonomy" id="683832"/>
    <lineage>
        <taxon>Eukaryota</taxon>
        <taxon>Metazoa</taxon>
        <taxon>Chordata</taxon>
        <taxon>Craniata</taxon>
        <taxon>Vertebrata</taxon>
        <taxon>Euteleostomi</taxon>
        <taxon>Actinopterygii</taxon>
        <taxon>Neopterygii</taxon>
        <taxon>Teleostei</taxon>
        <taxon>Ostariophysi</taxon>
        <taxon>Cypriniformes</taxon>
        <taxon>Cyprinidae</taxon>
        <taxon>Labeoninae</taxon>
        <taxon>Labeonini</taxon>
        <taxon>Cirrhinus</taxon>
    </lineage>
</organism>
<reference evidence="2 3" key="1">
    <citation type="submission" date="2024-05" db="EMBL/GenBank/DDBJ databases">
        <title>Genome sequencing and assembly of Indian major carp, Cirrhinus mrigala (Hamilton, 1822).</title>
        <authorList>
            <person name="Mohindra V."/>
            <person name="Chowdhury L.M."/>
            <person name="Lal K."/>
            <person name="Jena J.K."/>
        </authorList>
    </citation>
    <scope>NUCLEOTIDE SEQUENCE [LARGE SCALE GENOMIC DNA]</scope>
    <source>
        <strain evidence="2">CM1030</strain>
        <tissue evidence="2">Blood</tissue>
    </source>
</reference>
<evidence type="ECO:0000256" key="1">
    <source>
        <dbReference type="SAM" id="MobiDB-lite"/>
    </source>
</evidence>
<proteinExistence type="predicted"/>
<feature type="compositionally biased region" description="Basic and acidic residues" evidence="1">
    <location>
        <begin position="1"/>
        <end position="10"/>
    </location>
</feature>
<feature type="region of interest" description="Disordered" evidence="1">
    <location>
        <begin position="1"/>
        <end position="49"/>
    </location>
</feature>
<evidence type="ECO:0000313" key="3">
    <source>
        <dbReference type="Proteomes" id="UP001529510"/>
    </source>
</evidence>
<feature type="non-terminal residue" evidence="2">
    <location>
        <position position="61"/>
    </location>
</feature>
<dbReference type="EMBL" id="JAMKFB020000018">
    <property type="protein sequence ID" value="KAL0168722.1"/>
    <property type="molecule type" value="Genomic_DNA"/>
</dbReference>
<sequence length="61" mass="6870">MEDAVIESHRPSPKAKAVKNSTLRRRKRAPAHLRTAHLDEALSPVTTPTDEEVIHRIKHVA</sequence>
<protein>
    <submittedName>
        <fullName evidence="2">Uncharacterized protein</fullName>
    </submittedName>
</protein>
<accession>A0ABD0P3Q9</accession>
<name>A0ABD0P3Q9_CIRMR</name>
<evidence type="ECO:0000313" key="2">
    <source>
        <dbReference type="EMBL" id="KAL0168722.1"/>
    </source>
</evidence>
<dbReference type="AlphaFoldDB" id="A0ABD0P3Q9"/>
<comment type="caution">
    <text evidence="2">The sequence shown here is derived from an EMBL/GenBank/DDBJ whole genome shotgun (WGS) entry which is preliminary data.</text>
</comment>
<keyword evidence="3" id="KW-1185">Reference proteome</keyword>